<evidence type="ECO:0000313" key="2">
    <source>
        <dbReference type="EMBL" id="KYG04686.1"/>
    </source>
</evidence>
<name>A0A150TJ70_SORCE</name>
<protein>
    <submittedName>
        <fullName evidence="2">Uncharacterized protein</fullName>
    </submittedName>
</protein>
<dbReference type="AlphaFoldDB" id="A0A150TJ70"/>
<feature type="compositionally biased region" description="Low complexity" evidence="1">
    <location>
        <begin position="176"/>
        <end position="195"/>
    </location>
</feature>
<dbReference type="EMBL" id="JEME01002301">
    <property type="protein sequence ID" value="KYG04686.1"/>
    <property type="molecule type" value="Genomic_DNA"/>
</dbReference>
<evidence type="ECO:0000313" key="3">
    <source>
        <dbReference type="Proteomes" id="UP000075502"/>
    </source>
</evidence>
<gene>
    <name evidence="2" type="ORF">BE21_45400</name>
</gene>
<proteinExistence type="predicted"/>
<organism evidence="2 3">
    <name type="scientific">Sorangium cellulosum</name>
    <name type="common">Polyangium cellulosum</name>
    <dbReference type="NCBI Taxonomy" id="56"/>
    <lineage>
        <taxon>Bacteria</taxon>
        <taxon>Pseudomonadati</taxon>
        <taxon>Myxococcota</taxon>
        <taxon>Polyangia</taxon>
        <taxon>Polyangiales</taxon>
        <taxon>Polyangiaceae</taxon>
        <taxon>Sorangium</taxon>
    </lineage>
</organism>
<feature type="region of interest" description="Disordered" evidence="1">
    <location>
        <begin position="119"/>
        <end position="201"/>
    </location>
</feature>
<sequence>MQRLLLSAALGAALIAGCSTPFRDKRTPSGEFCSDMHVVPAGQLPDREYHRLQPIASDPEARTEAERLESLRKAACAVGGDAVIEAVNEEIRTEDGRYASVASGTAVIWVRRTDGEAKPLTFHPATKPADSAAAPEPEAPPAEEAAPASDEPYEDAAAPAASTAPGKPGQPPKPGAKPSSPSAATSAKPSSTTPPKTAPKK</sequence>
<dbReference type="PROSITE" id="PS51257">
    <property type="entry name" value="PROKAR_LIPOPROTEIN"/>
    <property type="match status" value="1"/>
</dbReference>
<reference evidence="2 3" key="1">
    <citation type="submission" date="2014-02" db="EMBL/GenBank/DDBJ databases">
        <title>The small core and large imbalanced accessory genome model reveals a collaborative survival strategy of Sorangium cellulosum strains in nature.</title>
        <authorList>
            <person name="Han K."/>
            <person name="Peng R."/>
            <person name="Blom J."/>
            <person name="Li Y.-Z."/>
        </authorList>
    </citation>
    <scope>NUCLEOTIDE SEQUENCE [LARGE SCALE GENOMIC DNA]</scope>
    <source>
        <strain evidence="2 3">So0007-03</strain>
    </source>
</reference>
<dbReference type="Proteomes" id="UP000075502">
    <property type="component" value="Unassembled WGS sequence"/>
</dbReference>
<comment type="caution">
    <text evidence="2">The sequence shown here is derived from an EMBL/GenBank/DDBJ whole genome shotgun (WGS) entry which is preliminary data.</text>
</comment>
<evidence type="ECO:0000256" key="1">
    <source>
        <dbReference type="SAM" id="MobiDB-lite"/>
    </source>
</evidence>
<accession>A0A150TJ70</accession>
<feature type="compositionally biased region" description="Low complexity" evidence="1">
    <location>
        <begin position="128"/>
        <end position="167"/>
    </location>
</feature>